<organism evidence="4 5">
    <name type="scientific">Symbiodinium natans</name>
    <dbReference type="NCBI Taxonomy" id="878477"/>
    <lineage>
        <taxon>Eukaryota</taxon>
        <taxon>Sar</taxon>
        <taxon>Alveolata</taxon>
        <taxon>Dinophyceae</taxon>
        <taxon>Suessiales</taxon>
        <taxon>Symbiodiniaceae</taxon>
        <taxon>Symbiodinium</taxon>
    </lineage>
</organism>
<gene>
    <name evidence="4" type="ORF">SNAT2548_LOCUS31757</name>
</gene>
<feature type="domain" description="NADP-dependent oxidoreductase" evidence="3">
    <location>
        <begin position="390"/>
        <end position="446"/>
    </location>
</feature>
<dbReference type="InterPro" id="IPR023210">
    <property type="entry name" value="NADP_OxRdtase_dom"/>
</dbReference>
<dbReference type="AlphaFoldDB" id="A0A812U4M6"/>
<evidence type="ECO:0000256" key="2">
    <source>
        <dbReference type="SAM" id="SignalP"/>
    </source>
</evidence>
<dbReference type="Gene3D" id="3.20.20.100">
    <property type="entry name" value="NADP-dependent oxidoreductase domain"/>
    <property type="match status" value="1"/>
</dbReference>
<dbReference type="PROSITE" id="PS00798">
    <property type="entry name" value="ALDOKETO_REDUCTASE_1"/>
    <property type="match status" value="1"/>
</dbReference>
<feature type="signal peptide" evidence="2">
    <location>
        <begin position="1"/>
        <end position="23"/>
    </location>
</feature>
<feature type="region of interest" description="Disordered" evidence="1">
    <location>
        <begin position="471"/>
        <end position="492"/>
    </location>
</feature>
<accession>A0A812U4M6</accession>
<dbReference type="EMBL" id="CAJNDS010002674">
    <property type="protein sequence ID" value="CAE7562366.1"/>
    <property type="molecule type" value="Genomic_DNA"/>
</dbReference>
<reference evidence="4" key="1">
    <citation type="submission" date="2021-02" db="EMBL/GenBank/DDBJ databases">
        <authorList>
            <person name="Dougan E. K."/>
            <person name="Rhodes N."/>
            <person name="Thang M."/>
            <person name="Chan C."/>
        </authorList>
    </citation>
    <scope>NUCLEOTIDE SEQUENCE</scope>
</reference>
<dbReference type="CDD" id="cd19071">
    <property type="entry name" value="AKR_AKR1-5-like"/>
    <property type="match status" value="1"/>
</dbReference>
<proteinExistence type="predicted"/>
<dbReference type="InterPro" id="IPR018170">
    <property type="entry name" value="Aldo/ket_reductase_CS"/>
</dbReference>
<dbReference type="InterPro" id="IPR036812">
    <property type="entry name" value="NAD(P)_OxRdtase_dom_sf"/>
</dbReference>
<dbReference type="OrthoDB" id="434761at2759"/>
<dbReference type="PRINTS" id="PR00069">
    <property type="entry name" value="ALDKETRDTASE"/>
</dbReference>
<evidence type="ECO:0000259" key="3">
    <source>
        <dbReference type="Pfam" id="PF00248"/>
    </source>
</evidence>
<feature type="domain" description="NADP-dependent oxidoreductase" evidence="3">
    <location>
        <begin position="192"/>
        <end position="372"/>
    </location>
</feature>
<dbReference type="Pfam" id="PF00248">
    <property type="entry name" value="Aldo_ket_red"/>
    <property type="match status" value="2"/>
</dbReference>
<feature type="chain" id="PRO_5032583395" description="NADP-dependent oxidoreductase domain-containing protein" evidence="2">
    <location>
        <begin position="24"/>
        <end position="573"/>
    </location>
</feature>
<evidence type="ECO:0000256" key="1">
    <source>
        <dbReference type="SAM" id="MobiDB-lite"/>
    </source>
</evidence>
<dbReference type="InterPro" id="IPR020471">
    <property type="entry name" value="AKR"/>
</dbReference>
<dbReference type="GO" id="GO:0016491">
    <property type="term" value="F:oxidoreductase activity"/>
    <property type="evidence" value="ECO:0007669"/>
    <property type="project" value="InterPro"/>
</dbReference>
<dbReference type="PANTHER" id="PTHR43827">
    <property type="entry name" value="2,5-DIKETO-D-GLUCONIC ACID REDUCTASE"/>
    <property type="match status" value="1"/>
</dbReference>
<keyword evidence="2" id="KW-0732">Signal</keyword>
<dbReference type="Proteomes" id="UP000604046">
    <property type="component" value="Unassembled WGS sequence"/>
</dbReference>
<evidence type="ECO:0000313" key="5">
    <source>
        <dbReference type="Proteomes" id="UP000604046"/>
    </source>
</evidence>
<dbReference type="SUPFAM" id="SSF51430">
    <property type="entry name" value="NAD(P)-linked oxidoreductase"/>
    <property type="match status" value="1"/>
</dbReference>
<protein>
    <recommendedName>
        <fullName evidence="3">NADP-dependent oxidoreductase domain-containing protein</fullName>
    </recommendedName>
</protein>
<evidence type="ECO:0000313" key="4">
    <source>
        <dbReference type="EMBL" id="CAE7562366.1"/>
    </source>
</evidence>
<dbReference type="PANTHER" id="PTHR43827:SF8">
    <property type="entry name" value="ALDO_KETO REDUCTASE FAMILY PROTEIN"/>
    <property type="match status" value="1"/>
</dbReference>
<keyword evidence="5" id="KW-1185">Reference proteome</keyword>
<comment type="caution">
    <text evidence="4">The sequence shown here is derived from an EMBL/GenBank/DDBJ whole genome shotgun (WGS) entry which is preliminary data.</text>
</comment>
<sequence length="573" mass="62960">MAAMMSWPRVGTLGFLTVQTVLSDGLPPALPVPFAQAALWAAELPALRLCDNGVDDRQEGCPAQPEHGGAGFLSTVFTWRYVLNNLRALLVAEASEGSGSSLPTGSLQAVLSLLQALDRLMQMPVVAQLVEIASAARQLLNELRPYLEVRPPLVLMIPGRRMDQYWTWPADGRTSLRDATFTLRTGARMPAIGFGTWRLWAKDAYQPVRWALDAGYRHIDTAEGYANEAEIGRAILDSGIRRDEIFLTTKASSVPKGLADISYSADIFAFQLGQLGTDYVDVYMMHTPPADLQQLQTLWRIMESFYEQGRARALGVSNCDVRELQHILDFAKVPPAYVQNLFKIYKPGEQIPVEDVVAFAHRNQVAVMGYSVQTEWPHIMPPLQDPHVLTIASHVGRTPSQVLHRWALQRGVGVIPKSATRERISENSRLLDFQLTGEVMRLLDGLATLSESGAAEIKPAQEDVFGLARVSNGDYGKPTPGNSGSTHRLEDPRDKGFPYVAIRDHLLGAPVDLGPEMCRQACLDNVRCAAWEVCAPLSPEAGCGGCYLIGQVELLSPPMRIPGWYAAIERGPT</sequence>
<name>A0A812U4M6_9DINO</name>